<dbReference type="VEuPathDB" id="ToxoDB:TGDOM2_231360"/>
<proteinExistence type="predicted"/>
<organism evidence="1 2">
    <name type="scientific">Toxoplasma gondii GAB2-2007-GAL-DOM2</name>
    <dbReference type="NCBI Taxonomy" id="1130820"/>
    <lineage>
        <taxon>Eukaryota</taxon>
        <taxon>Sar</taxon>
        <taxon>Alveolata</taxon>
        <taxon>Apicomplexa</taxon>
        <taxon>Conoidasida</taxon>
        <taxon>Coccidia</taxon>
        <taxon>Eucoccidiorida</taxon>
        <taxon>Eimeriorina</taxon>
        <taxon>Sarcocystidae</taxon>
        <taxon>Toxoplasma</taxon>
    </lineage>
</organism>
<feature type="non-terminal residue" evidence="1">
    <location>
        <position position="165"/>
    </location>
</feature>
<evidence type="ECO:0000313" key="2">
    <source>
        <dbReference type="Proteomes" id="UP000028837"/>
    </source>
</evidence>
<dbReference type="EMBL" id="AHZU02000098">
    <property type="protein sequence ID" value="KFG48510.1"/>
    <property type="molecule type" value="Genomic_DNA"/>
</dbReference>
<protein>
    <submittedName>
        <fullName evidence="1">Uncharacterized protein</fullName>
    </submittedName>
</protein>
<reference evidence="1 2" key="1">
    <citation type="submission" date="2014-02" db="EMBL/GenBank/DDBJ databases">
        <authorList>
            <person name="Sibley D."/>
            <person name="Venepally P."/>
            <person name="Karamycheva S."/>
            <person name="Hadjithomas M."/>
            <person name="Khan A."/>
            <person name="Brunk B."/>
            <person name="Roos D."/>
            <person name="Caler E."/>
            <person name="Lorenzi H."/>
        </authorList>
    </citation>
    <scope>NUCLEOTIDE SEQUENCE [LARGE SCALE GENOMIC DNA]</scope>
    <source>
        <strain evidence="1 2">GAB2-2007-GAL-DOM2</strain>
    </source>
</reference>
<dbReference type="Proteomes" id="UP000028837">
    <property type="component" value="Unassembled WGS sequence"/>
</dbReference>
<dbReference type="AlphaFoldDB" id="A0A086KVU2"/>
<name>A0A086KVU2_TOXGO</name>
<comment type="caution">
    <text evidence="1">The sequence shown here is derived from an EMBL/GenBank/DDBJ whole genome shotgun (WGS) entry which is preliminary data.</text>
</comment>
<dbReference type="OrthoDB" id="361577at2759"/>
<gene>
    <name evidence="1" type="ORF">TGDOM2_231360</name>
</gene>
<sequence length="165" mass="19097">MYTDLVELDRFCPGLGPWPSTADLQRLNATYDRLPGTLHEDTNSELHYSAEVKTIAEAQLEFERWRPRMGLDRLYWVLDADEEAQLPPHFLKRYKAVRRQLLPAPRQQFAQWLGENYVSPDEPLPEVGIPEEEEESTIAPGMLRFMESSYTYTPPLSPIDGEVDM</sequence>
<evidence type="ECO:0000313" key="1">
    <source>
        <dbReference type="EMBL" id="KFG48510.1"/>
    </source>
</evidence>
<accession>A0A086KVU2</accession>